<protein>
    <recommendedName>
        <fullName evidence="4">C2H2-type domain-containing protein</fullName>
    </recommendedName>
</protein>
<accession>A0A7M7K1P6</accession>
<dbReference type="KEGG" id="vde:111250018"/>
<keyword evidence="3" id="KW-0732">Signal</keyword>
<feature type="chain" id="PRO_5029463569" description="C2H2-type domain-containing protein" evidence="3">
    <location>
        <begin position="25"/>
        <end position="630"/>
    </location>
</feature>
<dbReference type="AlphaFoldDB" id="A0A7M7K1P6"/>
<evidence type="ECO:0000313" key="6">
    <source>
        <dbReference type="Proteomes" id="UP000594260"/>
    </source>
</evidence>
<dbReference type="InterPro" id="IPR013087">
    <property type="entry name" value="Znf_C2H2_type"/>
</dbReference>
<dbReference type="SMART" id="SM00355">
    <property type="entry name" value="ZnF_C2H2"/>
    <property type="match status" value="1"/>
</dbReference>
<dbReference type="GO" id="GO:0008270">
    <property type="term" value="F:zinc ion binding"/>
    <property type="evidence" value="ECO:0007669"/>
    <property type="project" value="UniProtKB-KW"/>
</dbReference>
<dbReference type="RefSeq" id="XP_022660343.1">
    <property type="nucleotide sequence ID" value="XM_022804608.1"/>
</dbReference>
<evidence type="ECO:0000256" key="1">
    <source>
        <dbReference type="PROSITE-ProRule" id="PRU00042"/>
    </source>
</evidence>
<name>A0A7M7K1P6_VARDE</name>
<dbReference type="PANTHER" id="PTHR21385">
    <property type="entry name" value="ZINC FINGER PROTEIN-RELATED"/>
    <property type="match status" value="1"/>
</dbReference>
<feature type="domain" description="C2H2-type" evidence="4">
    <location>
        <begin position="92"/>
        <end position="114"/>
    </location>
</feature>
<evidence type="ECO:0000313" key="5">
    <source>
        <dbReference type="EnsemblMetazoa" id="XP_022660343"/>
    </source>
</evidence>
<keyword evidence="1" id="KW-0479">Metal-binding</keyword>
<reference evidence="5" key="1">
    <citation type="submission" date="2021-01" db="UniProtKB">
        <authorList>
            <consortium name="EnsemblMetazoa"/>
        </authorList>
    </citation>
    <scope>IDENTIFICATION</scope>
</reference>
<feature type="compositionally biased region" description="Low complexity" evidence="2">
    <location>
        <begin position="139"/>
        <end position="152"/>
    </location>
</feature>
<feature type="compositionally biased region" description="Basic and acidic residues" evidence="2">
    <location>
        <begin position="391"/>
        <end position="401"/>
    </location>
</feature>
<keyword evidence="1" id="KW-0863">Zinc-finger</keyword>
<proteinExistence type="predicted"/>
<dbReference type="PROSITE" id="PS50157">
    <property type="entry name" value="ZINC_FINGER_C2H2_2"/>
    <property type="match status" value="1"/>
</dbReference>
<feature type="signal peptide" evidence="3">
    <location>
        <begin position="1"/>
        <end position="24"/>
    </location>
</feature>
<feature type="compositionally biased region" description="Basic residues" evidence="2">
    <location>
        <begin position="380"/>
        <end position="390"/>
    </location>
</feature>
<dbReference type="GeneID" id="111250018"/>
<feature type="region of interest" description="Disordered" evidence="2">
    <location>
        <begin position="120"/>
        <end position="162"/>
    </location>
</feature>
<dbReference type="Proteomes" id="UP000594260">
    <property type="component" value="Unplaced"/>
</dbReference>
<feature type="compositionally biased region" description="Polar residues" evidence="2">
    <location>
        <begin position="417"/>
        <end position="459"/>
    </location>
</feature>
<dbReference type="PANTHER" id="PTHR21385:SF0">
    <property type="entry name" value="RE51073P"/>
    <property type="match status" value="1"/>
</dbReference>
<dbReference type="EnsemblMetazoa" id="XM_022804608">
    <property type="protein sequence ID" value="XP_022660343"/>
    <property type="gene ID" value="LOC111250018"/>
</dbReference>
<sequence>MFGLRGTEVLQIIVLLVLCHVGRNGPSLRSPHTCDRHSSALVRHVVQSKLQPLLDSYRVAMPEDCPFHPARDILVWPQRSTRAPFNQHLDVWKCPICDKVFFGEDKLASHYHSHGPLDQVVQQQQHSSEQKSTSRHAGHLTGLSASLGSSATEPHSSQSGNYVKRHISEGDRVCLGTFCDIMRCEVVERQLSEGPNSRGLPENNPEFPDEFKAAREACDPQAMATLESRCKLVMQQCTIGLLNVLSVKEYKDIEGELYRNICAYLRCERYWEVGPPETRTVSPLVASAIGFVFATVFFLCYYVVRVVSDYTPLPEEALPQELSNGTTFRRVSSSLTITRQHSAPLIGNVNYHKRYTAGRHHQQTTYEQRGSVLPPEVPLRHHYSHMHGRGHGYDRRDHQEQQHPTIRQLAQGHEIRQGQTYQGRQGSEIHTNNNNKHPSQQTGQYCSSAPLSVNQSSRFPNKRSPLPIKDIPKEFPSPVYHQPIKEYRALQMSPLHKEGSLGRRPLDYDRDETEEQMLYYSLDQHQQEGPQYHSMNQGQVLSHPFYATHHNIKASPSPPSTQSPFLAGQANATSYYDLGESMTNQQGSRLHQEIQPTVAVTAVAGRQTASRSHQMHQQPVHHVHQLTCQS</sequence>
<organism evidence="5 6">
    <name type="scientific">Varroa destructor</name>
    <name type="common">Honeybee mite</name>
    <dbReference type="NCBI Taxonomy" id="109461"/>
    <lineage>
        <taxon>Eukaryota</taxon>
        <taxon>Metazoa</taxon>
        <taxon>Ecdysozoa</taxon>
        <taxon>Arthropoda</taxon>
        <taxon>Chelicerata</taxon>
        <taxon>Arachnida</taxon>
        <taxon>Acari</taxon>
        <taxon>Parasitiformes</taxon>
        <taxon>Mesostigmata</taxon>
        <taxon>Gamasina</taxon>
        <taxon>Dermanyssoidea</taxon>
        <taxon>Varroidae</taxon>
        <taxon>Varroa</taxon>
    </lineage>
</organism>
<feature type="region of interest" description="Disordered" evidence="2">
    <location>
        <begin position="376"/>
        <end position="474"/>
    </location>
</feature>
<evidence type="ECO:0000256" key="3">
    <source>
        <dbReference type="SAM" id="SignalP"/>
    </source>
</evidence>
<evidence type="ECO:0000259" key="4">
    <source>
        <dbReference type="PROSITE" id="PS50157"/>
    </source>
</evidence>
<evidence type="ECO:0000256" key="2">
    <source>
        <dbReference type="SAM" id="MobiDB-lite"/>
    </source>
</evidence>
<keyword evidence="1" id="KW-0862">Zinc</keyword>
<dbReference type="InParanoid" id="A0A7M7K1P6"/>
<keyword evidence="6" id="KW-1185">Reference proteome</keyword>
<dbReference type="OrthoDB" id="4507at2759"/>
<dbReference type="PROSITE" id="PS00028">
    <property type="entry name" value="ZINC_FINGER_C2H2_1"/>
    <property type="match status" value="1"/>
</dbReference>